<feature type="domain" description="T6SS Transcription factor RovC-like DNA binding" evidence="1">
    <location>
        <begin position="87"/>
        <end position="190"/>
    </location>
</feature>
<dbReference type="InterPro" id="IPR018754">
    <property type="entry name" value="RovC-like_DNA-bd"/>
</dbReference>
<comment type="caution">
    <text evidence="2">The sequence shown here is derived from an EMBL/GenBank/DDBJ whole genome shotgun (WGS) entry which is preliminary data.</text>
</comment>
<organism evidence="2 3">
    <name type="scientific">Paramesorhizobium deserti</name>
    <dbReference type="NCBI Taxonomy" id="1494590"/>
    <lineage>
        <taxon>Bacteria</taxon>
        <taxon>Pseudomonadati</taxon>
        <taxon>Pseudomonadota</taxon>
        <taxon>Alphaproteobacteria</taxon>
        <taxon>Hyphomicrobiales</taxon>
        <taxon>Phyllobacteriaceae</taxon>
        <taxon>Paramesorhizobium</taxon>
    </lineage>
</organism>
<reference evidence="2 3" key="1">
    <citation type="submission" date="2015-11" db="EMBL/GenBank/DDBJ databases">
        <title>Draft genome sequence of Paramesorhizobium deserti A-3-E, a strain highly resistant to diverse beta-lactam antibiotics.</title>
        <authorList>
            <person name="Lv R."/>
            <person name="Yang X."/>
            <person name="Fang N."/>
            <person name="Guo J."/>
            <person name="Luo X."/>
            <person name="Peng F."/>
            <person name="Yang R."/>
            <person name="Cui Y."/>
            <person name="Fang C."/>
            <person name="Song Y."/>
        </authorList>
    </citation>
    <scope>NUCLEOTIDE SEQUENCE [LARGE SCALE GENOMIC DNA]</scope>
    <source>
        <strain evidence="2 3">A-3-E</strain>
    </source>
</reference>
<dbReference type="Proteomes" id="UP000070107">
    <property type="component" value="Unassembled WGS sequence"/>
</dbReference>
<evidence type="ECO:0000259" key="1">
    <source>
        <dbReference type="Pfam" id="PF10074"/>
    </source>
</evidence>
<dbReference type="EMBL" id="LNTU01000001">
    <property type="protein sequence ID" value="KXF79412.1"/>
    <property type="molecule type" value="Genomic_DNA"/>
</dbReference>
<dbReference type="STRING" id="1494590.ATN84_06840"/>
<dbReference type="Pfam" id="PF10074">
    <property type="entry name" value="RovC_DNA-bd"/>
    <property type="match status" value="1"/>
</dbReference>
<evidence type="ECO:0000313" key="2">
    <source>
        <dbReference type="EMBL" id="KXF79412.1"/>
    </source>
</evidence>
<accession>A0A135I1U2</accession>
<proteinExistence type="predicted"/>
<dbReference type="RefSeq" id="WP_068880749.1">
    <property type="nucleotide sequence ID" value="NZ_LNTU01000001.1"/>
</dbReference>
<evidence type="ECO:0000313" key="3">
    <source>
        <dbReference type="Proteomes" id="UP000070107"/>
    </source>
</evidence>
<keyword evidence="3" id="KW-1185">Reference proteome</keyword>
<name>A0A135I1U2_9HYPH</name>
<gene>
    <name evidence="2" type="ORF">ATN84_06840</name>
</gene>
<sequence>MFDFAPKADIRREPVFWTFEVFPRVLHLAMTKKALWPSSSIPIARLPDADCRLVGNDLHICWQPENYPHRLIVVNECGEACFNTVQLPVDEAFDTRLHAAGRFWRQLNGRASGPDYGALPPHSRRLAILTLRIFDGRKAGATYREIANTLLVNEIIQSRDWRDHPLKHRIREFLRKADRMIYDGGYHDLLFYPHRRGKPRGGRIIRG</sequence>
<protein>
    <recommendedName>
        <fullName evidence="1">T6SS Transcription factor RovC-like DNA binding domain-containing protein</fullName>
    </recommendedName>
</protein>
<dbReference type="AlphaFoldDB" id="A0A135I1U2"/>
<dbReference type="OrthoDB" id="7261891at2"/>